<sequence>MQRILFLFVFVLVCATRSQAQYFEGKIAYVSKYTSKVDGVTDAQFGTLYGTLQQFYIKDGNYKYSYNGISRRMQLYRGQENRLYFLTSKPDTLFYVDASRMTDTIEQVTRIPGAATILGYNCDALTFRTRHGATTYYYSAQLKLDASKFAGHTSNNWAAYCEQSGAVPLKIVQEVNDYKVETTATQVMPLSLQETFFQIPARTMLQSVMP</sequence>
<feature type="chain" id="PRO_5016307895" evidence="1">
    <location>
        <begin position="21"/>
        <end position="210"/>
    </location>
</feature>
<dbReference type="AlphaFoldDB" id="A0A327QBC4"/>
<accession>A0A327QBC4</accession>
<keyword evidence="3" id="KW-1185">Reference proteome</keyword>
<name>A0A327QBC4_9BACT</name>
<dbReference type="OrthoDB" id="1377129at2"/>
<feature type="signal peptide" evidence="1">
    <location>
        <begin position="1"/>
        <end position="20"/>
    </location>
</feature>
<gene>
    <name evidence="2" type="ORF">LX64_04210</name>
</gene>
<proteinExistence type="predicted"/>
<protein>
    <submittedName>
        <fullName evidence="2">Uncharacterized protein DUF4412</fullName>
    </submittedName>
</protein>
<evidence type="ECO:0000313" key="2">
    <source>
        <dbReference type="EMBL" id="RAJ00503.1"/>
    </source>
</evidence>
<evidence type="ECO:0000256" key="1">
    <source>
        <dbReference type="SAM" id="SignalP"/>
    </source>
</evidence>
<dbReference type="EMBL" id="QLLL01000008">
    <property type="protein sequence ID" value="RAJ00503.1"/>
    <property type="molecule type" value="Genomic_DNA"/>
</dbReference>
<evidence type="ECO:0000313" key="3">
    <source>
        <dbReference type="Proteomes" id="UP000249547"/>
    </source>
</evidence>
<organism evidence="2 3">
    <name type="scientific">Chitinophaga skermanii</name>
    <dbReference type="NCBI Taxonomy" id="331697"/>
    <lineage>
        <taxon>Bacteria</taxon>
        <taxon>Pseudomonadati</taxon>
        <taxon>Bacteroidota</taxon>
        <taxon>Chitinophagia</taxon>
        <taxon>Chitinophagales</taxon>
        <taxon>Chitinophagaceae</taxon>
        <taxon>Chitinophaga</taxon>
    </lineage>
</organism>
<dbReference type="Proteomes" id="UP000249547">
    <property type="component" value="Unassembled WGS sequence"/>
</dbReference>
<dbReference type="RefSeq" id="WP_111599614.1">
    <property type="nucleotide sequence ID" value="NZ_QLLL01000008.1"/>
</dbReference>
<keyword evidence="1" id="KW-0732">Signal</keyword>
<comment type="caution">
    <text evidence="2">The sequence shown here is derived from an EMBL/GenBank/DDBJ whole genome shotgun (WGS) entry which is preliminary data.</text>
</comment>
<reference evidence="2 3" key="1">
    <citation type="submission" date="2018-06" db="EMBL/GenBank/DDBJ databases">
        <title>Genomic Encyclopedia of Archaeal and Bacterial Type Strains, Phase II (KMG-II): from individual species to whole genera.</title>
        <authorList>
            <person name="Goeker M."/>
        </authorList>
    </citation>
    <scope>NUCLEOTIDE SEQUENCE [LARGE SCALE GENOMIC DNA]</scope>
    <source>
        <strain evidence="2 3">DSM 23857</strain>
    </source>
</reference>